<dbReference type="Proteomes" id="UP000033876">
    <property type="component" value="Unassembled WGS sequence"/>
</dbReference>
<comment type="caution">
    <text evidence="1">The sequence shown here is derived from an EMBL/GenBank/DDBJ whole genome shotgun (WGS) entry which is preliminary data.</text>
</comment>
<sequence length="394" mass="44741">MAASKNKNLTLILDVGSGSVGGALVLLDKKNNGKVKLLYNFRQPIKLLGDWNFDKFLEETINALEIVCKKIESQKIGAPENIHCFLASPWFVTQTRIIKFAKEKPFVITKKIITELSQKEINNFESFYMKDGNYFGESHKIIDQELLEVKLNGYKILNPFDILKKIGQVKSIEMALFLSIAPEKILNQVNNEINKFYSAEIFFSSFLLPSFALSRDMFSDTSSFMLMDIAGEIADVSLIKSDILIQNNSFPLGKNFLISSISKSLGKNLSDSETLLDLYLDNQIEKKLAEKLEIILNSCQKEWVRAFQNSLHNLSNHSISLPSKIIVSADSDVAPWFAKAIKSDHWGQYQLAQEKFDVIMLDEQKLSKLSEVAYGVKKDLFLLLETVYLSRHNN</sequence>
<name>A0A0G0H9W0_9BACT</name>
<reference evidence="1 2" key="1">
    <citation type="journal article" date="2015" name="Nature">
        <title>rRNA introns, odd ribosomes, and small enigmatic genomes across a large radiation of phyla.</title>
        <authorList>
            <person name="Brown C.T."/>
            <person name="Hug L.A."/>
            <person name="Thomas B.C."/>
            <person name="Sharon I."/>
            <person name="Castelle C.J."/>
            <person name="Singh A."/>
            <person name="Wilkins M.J."/>
            <person name="Williams K.H."/>
            <person name="Banfield J.F."/>
        </authorList>
    </citation>
    <scope>NUCLEOTIDE SEQUENCE [LARGE SCALE GENOMIC DNA]</scope>
</reference>
<gene>
    <name evidence="1" type="ORF">US50_C0018G0008</name>
</gene>
<evidence type="ECO:0000313" key="1">
    <source>
        <dbReference type="EMBL" id="KKQ35320.1"/>
    </source>
</evidence>
<organism evidence="1 2">
    <name type="scientific">Candidatus Nomurabacteria bacterium GW2011_GWB1_37_5</name>
    <dbReference type="NCBI Taxonomy" id="1618742"/>
    <lineage>
        <taxon>Bacteria</taxon>
        <taxon>Candidatus Nomuraibacteriota</taxon>
    </lineage>
</organism>
<proteinExistence type="predicted"/>
<dbReference type="Gene3D" id="3.30.420.40">
    <property type="match status" value="2"/>
</dbReference>
<accession>A0A0G0H9W0</accession>
<protein>
    <recommendedName>
        <fullName evidence="3">Cell division protein FtsA</fullName>
    </recommendedName>
</protein>
<dbReference type="Gene3D" id="3.30.1490.300">
    <property type="match status" value="1"/>
</dbReference>
<dbReference type="AlphaFoldDB" id="A0A0G0H9W0"/>
<evidence type="ECO:0008006" key="3">
    <source>
        <dbReference type="Google" id="ProtNLM"/>
    </source>
</evidence>
<evidence type="ECO:0000313" key="2">
    <source>
        <dbReference type="Proteomes" id="UP000033876"/>
    </source>
</evidence>
<dbReference type="EMBL" id="LBTF01000018">
    <property type="protein sequence ID" value="KKQ35320.1"/>
    <property type="molecule type" value="Genomic_DNA"/>
</dbReference>